<protein>
    <submittedName>
        <fullName evidence="1">Uncharacterized protein</fullName>
    </submittedName>
</protein>
<comment type="caution">
    <text evidence="1">The sequence shown here is derived from an EMBL/GenBank/DDBJ whole genome shotgun (WGS) entry which is preliminary data.</text>
</comment>
<sequence length="97" mass="11485">MDYYNFESLDITHLVEQYSGTKLEELFKNQRVISNSMGQFLELFWEEDDFLSDLDLLVTKKKALSNLKTVYSIGENIENKLLRRGVKTLNDLKVYKR</sequence>
<name>X1BW27_9ZZZZ</name>
<dbReference type="AlphaFoldDB" id="X1BW27"/>
<gene>
    <name evidence="1" type="ORF">S01H4_28437</name>
</gene>
<reference evidence="1" key="1">
    <citation type="journal article" date="2014" name="Front. Microbiol.">
        <title>High frequency of phylogenetically diverse reductive dehalogenase-homologous genes in deep subseafloor sedimentary metagenomes.</title>
        <authorList>
            <person name="Kawai M."/>
            <person name="Futagami T."/>
            <person name="Toyoda A."/>
            <person name="Takaki Y."/>
            <person name="Nishi S."/>
            <person name="Hori S."/>
            <person name="Arai W."/>
            <person name="Tsubouchi T."/>
            <person name="Morono Y."/>
            <person name="Uchiyama I."/>
            <person name="Ito T."/>
            <person name="Fujiyama A."/>
            <person name="Inagaki F."/>
            <person name="Takami H."/>
        </authorList>
    </citation>
    <scope>NUCLEOTIDE SEQUENCE</scope>
    <source>
        <strain evidence="1">Expedition CK06-06</strain>
    </source>
</reference>
<accession>X1BW27</accession>
<dbReference type="EMBL" id="BART01014142">
    <property type="protein sequence ID" value="GAG85347.1"/>
    <property type="molecule type" value="Genomic_DNA"/>
</dbReference>
<feature type="non-terminal residue" evidence="1">
    <location>
        <position position="97"/>
    </location>
</feature>
<proteinExistence type="predicted"/>
<evidence type="ECO:0000313" key="1">
    <source>
        <dbReference type="EMBL" id="GAG85347.1"/>
    </source>
</evidence>
<organism evidence="1">
    <name type="scientific">marine sediment metagenome</name>
    <dbReference type="NCBI Taxonomy" id="412755"/>
    <lineage>
        <taxon>unclassified sequences</taxon>
        <taxon>metagenomes</taxon>
        <taxon>ecological metagenomes</taxon>
    </lineage>
</organism>